<dbReference type="GO" id="GO:0008999">
    <property type="term" value="F:protein-N-terminal-alanine acetyltransferase activity"/>
    <property type="evidence" value="ECO:0007669"/>
    <property type="project" value="TreeGrafter"/>
</dbReference>
<dbReference type="PANTHER" id="PTHR43441:SF5">
    <property type="entry name" value="FAMILY ACETYLTRANSFERASE, PUTATIVE-RELATED"/>
    <property type="match status" value="1"/>
</dbReference>
<evidence type="ECO:0000259" key="1">
    <source>
        <dbReference type="Pfam" id="PF13302"/>
    </source>
</evidence>
<dbReference type="InterPro" id="IPR016181">
    <property type="entry name" value="Acyl_CoA_acyltransferase"/>
</dbReference>
<dbReference type="Proteomes" id="UP000473826">
    <property type="component" value="Unassembled WGS sequence"/>
</dbReference>
<evidence type="ECO:0000313" key="3">
    <source>
        <dbReference type="Proteomes" id="UP000473826"/>
    </source>
</evidence>
<keyword evidence="3" id="KW-1185">Reference proteome</keyword>
<dbReference type="GO" id="GO:1990189">
    <property type="term" value="F:protein N-terminal-serine acetyltransferase activity"/>
    <property type="evidence" value="ECO:0007669"/>
    <property type="project" value="TreeGrafter"/>
</dbReference>
<dbReference type="Pfam" id="PF13302">
    <property type="entry name" value="Acetyltransf_3"/>
    <property type="match status" value="1"/>
</dbReference>
<dbReference type="EMBL" id="QKWK01000002">
    <property type="protein sequence ID" value="TXT13367.1"/>
    <property type="molecule type" value="Genomic_DNA"/>
</dbReference>
<reference evidence="2 3" key="1">
    <citation type="journal article" date="2019" name="PLoS Genet.">
        <title>Convergent evolution of linked mating-type loci in basidiomycete fungi.</title>
        <authorList>
            <person name="Sun S."/>
            <person name="Coelho M.A."/>
            <person name="Heitman J."/>
            <person name="Nowrousian M."/>
        </authorList>
    </citation>
    <scope>NUCLEOTIDE SEQUENCE [LARGE SCALE GENOMIC DNA]</scope>
    <source>
        <strain evidence="2 3">CBS 4282</strain>
    </source>
</reference>
<protein>
    <recommendedName>
        <fullName evidence="1">N-acetyltransferase domain-containing protein</fullName>
    </recommendedName>
</protein>
<dbReference type="PANTHER" id="PTHR43441">
    <property type="entry name" value="RIBOSOMAL-PROTEIN-SERINE ACETYLTRANSFERASE"/>
    <property type="match status" value="1"/>
</dbReference>
<proteinExistence type="predicted"/>
<dbReference type="SUPFAM" id="SSF55729">
    <property type="entry name" value="Acyl-CoA N-acyltransferases (Nat)"/>
    <property type="match status" value="1"/>
</dbReference>
<dbReference type="InterPro" id="IPR000182">
    <property type="entry name" value="GNAT_dom"/>
</dbReference>
<dbReference type="OrthoDB" id="41238at2759"/>
<dbReference type="Gene3D" id="3.40.630.30">
    <property type="match status" value="1"/>
</dbReference>
<accession>A0A7D8V3A4</accession>
<organism evidence="2 3">
    <name type="scientific">Vanrija humicola</name>
    <name type="common">Yeast</name>
    <name type="synonym">Cryptococcus humicola</name>
    <dbReference type="NCBI Taxonomy" id="5417"/>
    <lineage>
        <taxon>Eukaryota</taxon>
        <taxon>Fungi</taxon>
        <taxon>Dikarya</taxon>
        <taxon>Basidiomycota</taxon>
        <taxon>Agaricomycotina</taxon>
        <taxon>Tremellomycetes</taxon>
        <taxon>Trichosporonales</taxon>
        <taxon>Trichosporonaceae</taxon>
        <taxon>Vanrija</taxon>
    </lineage>
</organism>
<name>A0A7D8V3A4_VANHU</name>
<gene>
    <name evidence="2" type="ORF">VHUM_00734</name>
</gene>
<evidence type="ECO:0000313" key="2">
    <source>
        <dbReference type="EMBL" id="TXT13367.1"/>
    </source>
</evidence>
<feature type="domain" description="N-acetyltransferase" evidence="1">
    <location>
        <begin position="44"/>
        <end position="200"/>
    </location>
</feature>
<sequence length="261" mass="29640">MPAYKNDYKSEPLPPPPFECHLHTPVEEYDLNFVLPVTELRSDRVELRPLIPSLHAQPLLDGVLANPELLTWLGVTREWSTLDDVCDWIETVCRRDKTHLHYAIYSAPLDRLDAPVEEYQFAGTASLMEADPATMIIEIGWIIILGPFQRTHVLTHTSGLMMHHSLDSPEQGGLGFRRLQWKANSLNQKSQAAALRLGFQFEGIVRAFVVLPKGKKGVRPGRPGVANADREQRDTWMGSIMWYEWEEGVNAHVDKLVARRA</sequence>
<comment type="caution">
    <text evidence="2">The sequence shown here is derived from an EMBL/GenBank/DDBJ whole genome shotgun (WGS) entry which is preliminary data.</text>
</comment>
<dbReference type="InterPro" id="IPR051908">
    <property type="entry name" value="Ribosomal_N-acetyltransferase"/>
</dbReference>
<dbReference type="AlphaFoldDB" id="A0A7D8V3A4"/>